<protein>
    <submittedName>
        <fullName evidence="1">DUF1534 domain-containing protein</fullName>
    </submittedName>
</protein>
<proteinExistence type="predicted"/>
<reference evidence="1 2" key="1">
    <citation type="journal article" date="2011" name="PLoS Pathog.">
        <title>Dynamic evolution of pathogenicity revealed by sequencing and comparative genomics of 19 Pseudomonas syringae isolates.</title>
        <authorList>
            <person name="Baltrus D.A."/>
            <person name="Nishimura M.T."/>
            <person name="Romanchuk A."/>
            <person name="Chang J.H."/>
            <person name="Mukhtar M.S."/>
            <person name="Cherkis K."/>
            <person name="Roach J."/>
            <person name="Grant S.R."/>
            <person name="Jones C.D."/>
            <person name="Dangl J.L."/>
        </authorList>
    </citation>
    <scope>NUCLEOTIDE SEQUENCE [LARGE SCALE GENOMIC DNA]</scope>
    <source>
        <strain evidence="1 2">M301315</strain>
    </source>
</reference>
<dbReference type="Proteomes" id="UP000006426">
    <property type="component" value="Chromosome"/>
</dbReference>
<sequence length="41" mass="4494">MKLSFPTLQRGNAGLDAPRRTIVAMIVPHAWKGMSTQSAVR</sequence>
<organism evidence="1 2">
    <name type="scientific">Pseudomonas amygdali pv. lachrymans str. M301315</name>
    <dbReference type="NCBI Taxonomy" id="629260"/>
    <lineage>
        <taxon>Bacteria</taxon>
        <taxon>Pseudomonadati</taxon>
        <taxon>Pseudomonadota</taxon>
        <taxon>Gammaproteobacteria</taxon>
        <taxon>Pseudomonadales</taxon>
        <taxon>Pseudomonadaceae</taxon>
        <taxon>Pseudomonas</taxon>
        <taxon>Pseudomonas amygdali</taxon>
    </lineage>
</organism>
<evidence type="ECO:0000313" key="2">
    <source>
        <dbReference type="Proteomes" id="UP000006426"/>
    </source>
</evidence>
<name>A0AAD0PTR7_PSEAV</name>
<dbReference type="AntiFam" id="ANF00261">
    <property type="entry name" value="Protein of unknown function (DUF1534)"/>
</dbReference>
<dbReference type="AlphaFoldDB" id="A0AAD0PTR7"/>
<gene>
    <name evidence="1" type="ORF">PLA107_020890</name>
</gene>
<evidence type="ECO:0000313" key="1">
    <source>
        <dbReference type="EMBL" id="AXH57476.1"/>
    </source>
</evidence>
<dbReference type="EMBL" id="CP031225">
    <property type="protein sequence ID" value="AXH57476.1"/>
    <property type="molecule type" value="Genomic_DNA"/>
</dbReference>
<accession>A0AAD0PTR7</accession>